<dbReference type="InterPro" id="IPR033121">
    <property type="entry name" value="PEPTIDASE_A1"/>
</dbReference>
<feature type="disulfide bond" evidence="6">
    <location>
        <begin position="124"/>
        <end position="128"/>
    </location>
</feature>
<dbReference type="FunCoup" id="A0A0C3DAM3">
    <property type="interactions" value="48"/>
</dbReference>
<dbReference type="InterPro" id="IPR001461">
    <property type="entry name" value="Aspartic_peptidase_A1"/>
</dbReference>
<dbReference type="InParanoid" id="A0A0C3DAM3"/>
<dbReference type="PANTHER" id="PTHR47966:SF6">
    <property type="entry name" value="PEPTIDASE A1 DOMAIN-CONTAINING PROTEIN"/>
    <property type="match status" value="1"/>
</dbReference>
<dbReference type="PROSITE" id="PS01159">
    <property type="entry name" value="WW_DOMAIN_1"/>
    <property type="match status" value="1"/>
</dbReference>
<evidence type="ECO:0000259" key="8">
    <source>
        <dbReference type="PROSITE" id="PS51767"/>
    </source>
</evidence>
<dbReference type="SUPFAM" id="SSF50630">
    <property type="entry name" value="Acid proteases"/>
    <property type="match status" value="1"/>
</dbReference>
<keyword evidence="6" id="KW-1015">Disulfide bond</keyword>
<feature type="signal peptide" evidence="7">
    <location>
        <begin position="1"/>
        <end position="23"/>
    </location>
</feature>
<dbReference type="PRINTS" id="PR00792">
    <property type="entry name" value="PEPSIN"/>
</dbReference>
<evidence type="ECO:0000256" key="1">
    <source>
        <dbReference type="ARBA" id="ARBA00007447"/>
    </source>
</evidence>
<reference evidence="9 10" key="1">
    <citation type="submission" date="2014-04" db="EMBL/GenBank/DDBJ databases">
        <authorList>
            <consortium name="DOE Joint Genome Institute"/>
            <person name="Kuo A."/>
            <person name="Kohler A."/>
            <person name="Nagy L.G."/>
            <person name="Floudas D."/>
            <person name="Copeland A."/>
            <person name="Barry K.W."/>
            <person name="Cichocki N."/>
            <person name="Veneault-Fourrey C."/>
            <person name="LaButti K."/>
            <person name="Lindquist E.A."/>
            <person name="Lipzen A."/>
            <person name="Lundell T."/>
            <person name="Morin E."/>
            <person name="Murat C."/>
            <person name="Sun H."/>
            <person name="Tunlid A."/>
            <person name="Henrissat B."/>
            <person name="Grigoriev I.V."/>
            <person name="Hibbett D.S."/>
            <person name="Martin F."/>
            <person name="Nordberg H.P."/>
            <person name="Cantor M.N."/>
            <person name="Hua S.X."/>
        </authorList>
    </citation>
    <scope>NUCLEOTIDE SEQUENCE [LARGE SCALE GENOMIC DNA]</scope>
    <source>
        <strain evidence="9 10">Foug A</strain>
    </source>
</reference>
<protein>
    <recommendedName>
        <fullName evidence="8">Peptidase A1 domain-containing protein</fullName>
    </recommendedName>
</protein>
<dbReference type="EMBL" id="KN822189">
    <property type="protein sequence ID" value="KIM53136.1"/>
    <property type="molecule type" value="Genomic_DNA"/>
</dbReference>
<keyword evidence="3" id="KW-0064">Aspartyl protease</keyword>
<dbReference type="CDD" id="cd05471">
    <property type="entry name" value="pepsin_like"/>
    <property type="match status" value="1"/>
</dbReference>
<dbReference type="FunFam" id="2.40.70.10:FF:000115">
    <property type="entry name" value="Lysosomal aspartic protease"/>
    <property type="match status" value="1"/>
</dbReference>
<evidence type="ECO:0000256" key="7">
    <source>
        <dbReference type="SAM" id="SignalP"/>
    </source>
</evidence>
<evidence type="ECO:0000256" key="5">
    <source>
        <dbReference type="PIRSR" id="PIRSR601461-1"/>
    </source>
</evidence>
<dbReference type="OrthoDB" id="771136at2759"/>
<dbReference type="Gene3D" id="2.40.70.10">
    <property type="entry name" value="Acid Proteases"/>
    <property type="match status" value="2"/>
</dbReference>
<sequence>MLSGWLLALASASLLSSPHGCIAIPSPGPVAAGQPGLTIPLTRRAPPVRTVDDWAAWAQNERQFLALRYGSDSPQKRSEGVNLLTNQNADSSFFGSLAIGTPPVAFDVVLDTGSADLWVADTSCTSGCSKIALLEAASSSTLKNLSQPFQIQYGSGQAAGYLVQDVVQMAGFSVSNQVFAAVDQISSGLLTSPVSGLLGLAWQTIAASGATPFWQTLASSSGTWTDPVMSFQLTRFLNATNVKDDEPGGTFTMGFVNSSLYTGTIDYQNIPVTPSYWLLTMSSMTVQGKSITIPTGSAAYAAIDTGTTLVGGPSSAIQNIFAQIPGSAPGTGSWEGYYTYPCNTAVNVAISFGGPSWSVSPADFQLVQLSSSQCVGAFFVLSATSGGTGPSWVVGDTFLKNVYSVFRYSPASVGFAQLSETALAMNGVDGNAPSATIGSVSASATAGAGGFNGAGILCDFTDEPLEGELADEELRRLLVATDLTEGDCTGAETMRLLHTTCGLSSHWRVMWTVFLAPADLAASCLRGALPVCVSDGRCASLQSTHHR</sequence>
<keyword evidence="4" id="KW-0378">Hydrolase</keyword>
<evidence type="ECO:0000313" key="9">
    <source>
        <dbReference type="EMBL" id="KIM53136.1"/>
    </source>
</evidence>
<dbReference type="InterPro" id="IPR034164">
    <property type="entry name" value="Pepsin-like_dom"/>
</dbReference>
<feature type="active site" evidence="5">
    <location>
        <position position="304"/>
    </location>
</feature>
<gene>
    <name evidence="9" type="ORF">SCLCIDRAFT_139594</name>
</gene>
<dbReference type="Pfam" id="PF00026">
    <property type="entry name" value="Asp"/>
    <property type="match status" value="1"/>
</dbReference>
<dbReference type="GO" id="GO:0004190">
    <property type="term" value="F:aspartic-type endopeptidase activity"/>
    <property type="evidence" value="ECO:0007669"/>
    <property type="project" value="UniProtKB-KW"/>
</dbReference>
<keyword evidence="10" id="KW-1185">Reference proteome</keyword>
<keyword evidence="7" id="KW-0732">Signal</keyword>
<evidence type="ECO:0000313" key="10">
    <source>
        <dbReference type="Proteomes" id="UP000053989"/>
    </source>
</evidence>
<organism evidence="9 10">
    <name type="scientific">Scleroderma citrinum Foug A</name>
    <dbReference type="NCBI Taxonomy" id="1036808"/>
    <lineage>
        <taxon>Eukaryota</taxon>
        <taxon>Fungi</taxon>
        <taxon>Dikarya</taxon>
        <taxon>Basidiomycota</taxon>
        <taxon>Agaricomycotina</taxon>
        <taxon>Agaricomycetes</taxon>
        <taxon>Agaricomycetidae</taxon>
        <taxon>Boletales</taxon>
        <taxon>Sclerodermatineae</taxon>
        <taxon>Sclerodermataceae</taxon>
        <taxon>Scleroderma</taxon>
    </lineage>
</organism>
<dbReference type="InterPro" id="IPR021109">
    <property type="entry name" value="Peptidase_aspartic_dom_sf"/>
</dbReference>
<comment type="similarity">
    <text evidence="1">Belongs to the peptidase A1 family.</text>
</comment>
<dbReference type="STRING" id="1036808.A0A0C3DAM3"/>
<dbReference type="InterPro" id="IPR001202">
    <property type="entry name" value="WW_dom"/>
</dbReference>
<dbReference type="Proteomes" id="UP000053989">
    <property type="component" value="Unassembled WGS sequence"/>
</dbReference>
<dbReference type="HOGENOM" id="CLU_013253_1_2_1"/>
<name>A0A0C3DAM3_9AGAM</name>
<reference evidence="10" key="2">
    <citation type="submission" date="2015-01" db="EMBL/GenBank/DDBJ databases">
        <title>Evolutionary Origins and Diversification of the Mycorrhizal Mutualists.</title>
        <authorList>
            <consortium name="DOE Joint Genome Institute"/>
            <consortium name="Mycorrhizal Genomics Consortium"/>
            <person name="Kohler A."/>
            <person name="Kuo A."/>
            <person name="Nagy L.G."/>
            <person name="Floudas D."/>
            <person name="Copeland A."/>
            <person name="Barry K.W."/>
            <person name="Cichocki N."/>
            <person name="Veneault-Fourrey C."/>
            <person name="LaButti K."/>
            <person name="Lindquist E.A."/>
            <person name="Lipzen A."/>
            <person name="Lundell T."/>
            <person name="Morin E."/>
            <person name="Murat C."/>
            <person name="Riley R."/>
            <person name="Ohm R."/>
            <person name="Sun H."/>
            <person name="Tunlid A."/>
            <person name="Henrissat B."/>
            <person name="Grigoriev I.V."/>
            <person name="Hibbett D.S."/>
            <person name="Martin F."/>
        </authorList>
    </citation>
    <scope>NUCLEOTIDE SEQUENCE [LARGE SCALE GENOMIC DNA]</scope>
    <source>
        <strain evidence="10">Foug A</strain>
    </source>
</reference>
<keyword evidence="2" id="KW-0645">Protease</keyword>
<feature type="chain" id="PRO_5002176501" description="Peptidase A1 domain-containing protein" evidence="7">
    <location>
        <begin position="24"/>
        <end position="547"/>
    </location>
</feature>
<dbReference type="AlphaFoldDB" id="A0A0C3DAM3"/>
<feature type="active site" evidence="5">
    <location>
        <position position="111"/>
    </location>
</feature>
<dbReference type="PANTHER" id="PTHR47966">
    <property type="entry name" value="BETA-SITE APP-CLEAVING ENZYME, ISOFORM A-RELATED"/>
    <property type="match status" value="1"/>
</dbReference>
<feature type="domain" description="Peptidase A1" evidence="8">
    <location>
        <begin position="93"/>
        <end position="416"/>
    </location>
</feature>
<dbReference type="PROSITE" id="PS51767">
    <property type="entry name" value="PEPTIDASE_A1"/>
    <property type="match status" value="1"/>
</dbReference>
<evidence type="ECO:0000256" key="6">
    <source>
        <dbReference type="PIRSR" id="PIRSR601461-2"/>
    </source>
</evidence>
<evidence type="ECO:0000256" key="4">
    <source>
        <dbReference type="ARBA" id="ARBA00022801"/>
    </source>
</evidence>
<dbReference type="GO" id="GO:0006508">
    <property type="term" value="P:proteolysis"/>
    <property type="evidence" value="ECO:0007669"/>
    <property type="project" value="UniProtKB-KW"/>
</dbReference>
<proteinExistence type="inferred from homology"/>
<evidence type="ECO:0000256" key="3">
    <source>
        <dbReference type="ARBA" id="ARBA00022750"/>
    </source>
</evidence>
<accession>A0A0C3DAM3</accession>
<evidence type="ECO:0000256" key="2">
    <source>
        <dbReference type="ARBA" id="ARBA00022670"/>
    </source>
</evidence>